<accession>A0AAD5RWU8</accession>
<keyword evidence="4" id="KW-1185">Reference proteome</keyword>
<evidence type="ECO:0000256" key="2">
    <source>
        <dbReference type="SAM" id="Phobius"/>
    </source>
</evidence>
<reference evidence="3" key="1">
    <citation type="submission" date="2022-07" db="EMBL/GenBank/DDBJ databases">
        <title>Draft genome sequence of Zalerion maritima ATCC 34329, a (micro)plastics degrading marine fungus.</title>
        <authorList>
            <person name="Paco A."/>
            <person name="Goncalves M.F.M."/>
            <person name="Rocha-Santos T.A.P."/>
            <person name="Alves A."/>
        </authorList>
    </citation>
    <scope>NUCLEOTIDE SEQUENCE</scope>
    <source>
        <strain evidence="3">ATCC 34329</strain>
    </source>
</reference>
<keyword evidence="2" id="KW-0472">Membrane</keyword>
<dbReference type="PANTHER" id="PTHR37919">
    <property type="entry name" value="PROTEIN CBG05606"/>
    <property type="match status" value="1"/>
</dbReference>
<dbReference type="AlphaFoldDB" id="A0AAD5RWU8"/>
<sequence length="233" mass="25446">MVSTRSASRAGTPAAMSHSTPTPKPRASKPSASPSTFVHSPPPILLAWLFVSLPLVAWDTVYVLGRPHTMPGGKFHQPLYRPYALYGTVDYVYGFKAYNEGNGFTGAQGAMNLVETILYVIYLWMWYANRTTVAASKGGKDGGKTMMVLTGRTAAKAVLICFAAAVMTLSKTGLYWLNEYCSGFDNIGHNDMQSLLLLWVVPNGLWIVFPSYMIYTLGGKILSAMTAEPIKRS</sequence>
<dbReference type="Proteomes" id="UP001201980">
    <property type="component" value="Unassembled WGS sequence"/>
</dbReference>
<organism evidence="3 4">
    <name type="scientific">Zalerion maritima</name>
    <dbReference type="NCBI Taxonomy" id="339359"/>
    <lineage>
        <taxon>Eukaryota</taxon>
        <taxon>Fungi</taxon>
        <taxon>Dikarya</taxon>
        <taxon>Ascomycota</taxon>
        <taxon>Pezizomycotina</taxon>
        <taxon>Sordariomycetes</taxon>
        <taxon>Lulworthiomycetidae</taxon>
        <taxon>Lulworthiales</taxon>
        <taxon>Lulworthiaceae</taxon>
        <taxon>Zalerion</taxon>
    </lineage>
</organism>
<evidence type="ECO:0000313" key="3">
    <source>
        <dbReference type="EMBL" id="KAJ2905938.1"/>
    </source>
</evidence>
<proteinExistence type="predicted"/>
<feature type="transmembrane region" description="Helical" evidence="2">
    <location>
        <begin position="196"/>
        <end position="215"/>
    </location>
</feature>
<feature type="transmembrane region" description="Helical" evidence="2">
    <location>
        <begin position="44"/>
        <end position="64"/>
    </location>
</feature>
<keyword evidence="2" id="KW-1133">Transmembrane helix</keyword>
<evidence type="ECO:0000313" key="4">
    <source>
        <dbReference type="Proteomes" id="UP001201980"/>
    </source>
</evidence>
<evidence type="ECO:0000256" key="1">
    <source>
        <dbReference type="SAM" id="MobiDB-lite"/>
    </source>
</evidence>
<comment type="caution">
    <text evidence="3">The sequence shown here is derived from an EMBL/GenBank/DDBJ whole genome shotgun (WGS) entry which is preliminary data.</text>
</comment>
<keyword evidence="2" id="KW-0812">Transmembrane</keyword>
<feature type="transmembrane region" description="Helical" evidence="2">
    <location>
        <begin position="154"/>
        <end position="176"/>
    </location>
</feature>
<gene>
    <name evidence="3" type="ORF">MKZ38_003726</name>
</gene>
<protein>
    <submittedName>
        <fullName evidence="3">Uncharacterized protein</fullName>
    </submittedName>
</protein>
<dbReference type="EMBL" id="JAKWBI020000021">
    <property type="protein sequence ID" value="KAJ2905938.1"/>
    <property type="molecule type" value="Genomic_DNA"/>
</dbReference>
<feature type="region of interest" description="Disordered" evidence="1">
    <location>
        <begin position="1"/>
        <end position="35"/>
    </location>
</feature>
<dbReference type="PANTHER" id="PTHR37919:SF2">
    <property type="entry name" value="EXPERA DOMAIN-CONTAINING PROTEIN"/>
    <property type="match status" value="1"/>
</dbReference>
<name>A0AAD5RWU8_9PEZI</name>